<proteinExistence type="inferred from homology"/>
<keyword evidence="6 8" id="KW-0472">Membrane</keyword>
<dbReference type="FunFam" id="2.30.30.60:FF:000001">
    <property type="entry name" value="MscS Mechanosensitive ion channel"/>
    <property type="match status" value="1"/>
</dbReference>
<feature type="domain" description="Mechanosensitive ion channel transmembrane helices 2/3" evidence="11">
    <location>
        <begin position="67"/>
        <end position="108"/>
    </location>
</feature>
<protein>
    <submittedName>
        <fullName evidence="12">Mechanosensitive ion channel family protein</fullName>
    </submittedName>
</protein>
<evidence type="ECO:0000256" key="5">
    <source>
        <dbReference type="ARBA" id="ARBA00022989"/>
    </source>
</evidence>
<dbReference type="InterPro" id="IPR011014">
    <property type="entry name" value="MscS_channel_TM-2"/>
</dbReference>
<dbReference type="Gene3D" id="3.30.70.100">
    <property type="match status" value="1"/>
</dbReference>
<organism evidence="12 13">
    <name type="scientific">Oceanobacillus halophilus</name>
    <dbReference type="NCBI Taxonomy" id="930130"/>
    <lineage>
        <taxon>Bacteria</taxon>
        <taxon>Bacillati</taxon>
        <taxon>Bacillota</taxon>
        <taxon>Bacilli</taxon>
        <taxon>Bacillales</taxon>
        <taxon>Bacillaceae</taxon>
        <taxon>Oceanobacillus</taxon>
    </lineage>
</organism>
<feature type="transmembrane region" description="Helical" evidence="8">
    <location>
        <begin position="12"/>
        <end position="34"/>
    </location>
</feature>
<name>A0A494ZRN9_9BACI</name>
<evidence type="ECO:0000259" key="9">
    <source>
        <dbReference type="Pfam" id="PF00924"/>
    </source>
</evidence>
<dbReference type="InterPro" id="IPR045276">
    <property type="entry name" value="YbiO_bact"/>
</dbReference>
<dbReference type="Pfam" id="PF21088">
    <property type="entry name" value="MS_channel_1st"/>
    <property type="match status" value="1"/>
</dbReference>
<comment type="subcellular location">
    <subcellularLocation>
        <location evidence="1">Cell membrane</location>
        <topology evidence="1">Multi-pass membrane protein</topology>
    </subcellularLocation>
</comment>
<feature type="transmembrane region" description="Helical" evidence="8">
    <location>
        <begin position="63"/>
        <end position="86"/>
    </location>
</feature>
<dbReference type="OrthoDB" id="9809206at2"/>
<dbReference type="PANTHER" id="PTHR30460">
    <property type="entry name" value="MODERATE CONDUCTANCE MECHANOSENSITIVE CHANNEL YBIO"/>
    <property type="match status" value="1"/>
</dbReference>
<dbReference type="GO" id="GO:0005886">
    <property type="term" value="C:plasma membrane"/>
    <property type="evidence" value="ECO:0007669"/>
    <property type="project" value="UniProtKB-SubCell"/>
</dbReference>
<evidence type="ECO:0000256" key="2">
    <source>
        <dbReference type="ARBA" id="ARBA00008017"/>
    </source>
</evidence>
<dbReference type="PANTHER" id="PTHR30460:SF0">
    <property type="entry name" value="MODERATE CONDUCTANCE MECHANOSENSITIVE CHANNEL YBIO"/>
    <property type="match status" value="1"/>
</dbReference>
<dbReference type="SUPFAM" id="SSF82861">
    <property type="entry name" value="Mechanosensitive channel protein MscS (YggB), transmembrane region"/>
    <property type="match status" value="1"/>
</dbReference>
<keyword evidence="4 8" id="KW-0812">Transmembrane</keyword>
<evidence type="ECO:0000313" key="12">
    <source>
        <dbReference type="EMBL" id="RKQ28435.1"/>
    </source>
</evidence>
<keyword evidence="5 8" id="KW-1133">Transmembrane helix</keyword>
<evidence type="ECO:0000256" key="3">
    <source>
        <dbReference type="ARBA" id="ARBA00022475"/>
    </source>
</evidence>
<dbReference type="InterPro" id="IPR010920">
    <property type="entry name" value="LSM_dom_sf"/>
</dbReference>
<dbReference type="InterPro" id="IPR049142">
    <property type="entry name" value="MS_channel_1st"/>
</dbReference>
<evidence type="ECO:0000256" key="1">
    <source>
        <dbReference type="ARBA" id="ARBA00004651"/>
    </source>
</evidence>
<dbReference type="InterPro" id="IPR023408">
    <property type="entry name" value="MscS_beta-dom_sf"/>
</dbReference>
<feature type="domain" description="Mechanosensitive ion channel MscS" evidence="9">
    <location>
        <begin position="110"/>
        <end position="174"/>
    </location>
</feature>
<dbReference type="InterPro" id="IPR049278">
    <property type="entry name" value="MS_channel_C"/>
</dbReference>
<comment type="similarity">
    <text evidence="2">Belongs to the MscS (TC 1.A.23) family.</text>
</comment>
<dbReference type="EMBL" id="RBZP01000031">
    <property type="protein sequence ID" value="RKQ28435.1"/>
    <property type="molecule type" value="Genomic_DNA"/>
</dbReference>
<reference evidence="12 13" key="1">
    <citation type="journal article" date="2016" name="Int. J. Syst. Evol. Microbiol.">
        <title>Oceanobacillus halophilus sp. nov., a novel moderately halophilic bacterium from a hypersaline lake.</title>
        <authorList>
            <person name="Amoozegar M.A."/>
            <person name="Bagheri M."/>
            <person name="Makhdoumi A."/>
            <person name="Nikou M.M."/>
            <person name="Fazeli S.A.S."/>
            <person name="Schumann P."/>
            <person name="Sproer C."/>
            <person name="Sanchez-Porro C."/>
            <person name="Ventosa A."/>
        </authorList>
    </citation>
    <scope>NUCLEOTIDE SEQUENCE [LARGE SCALE GENOMIC DNA]</scope>
    <source>
        <strain evidence="12 13">DSM 23996</strain>
    </source>
</reference>
<evidence type="ECO:0000313" key="13">
    <source>
        <dbReference type="Proteomes" id="UP000269301"/>
    </source>
</evidence>
<comment type="function">
    <text evidence="7">May play a role in resistance to osmotic downshock.</text>
</comment>
<dbReference type="Pfam" id="PF00924">
    <property type="entry name" value="MS_channel_2nd"/>
    <property type="match status" value="1"/>
</dbReference>
<dbReference type="InterPro" id="IPR011066">
    <property type="entry name" value="MscS_channel_C_sf"/>
</dbReference>
<dbReference type="SUPFAM" id="SSF50182">
    <property type="entry name" value="Sm-like ribonucleoproteins"/>
    <property type="match status" value="1"/>
</dbReference>
<feature type="domain" description="Mechanosensitive ion channel MscS C-terminal" evidence="10">
    <location>
        <begin position="181"/>
        <end position="264"/>
    </location>
</feature>
<sequence>MFGWIENIDWTGLLVDIGIIAIKLVAILIIYLIAKSIGKRAIEKAFSRNNKGMTQARSKTLQLISVNIFTYFLMFIVIGIVFDLFGLDIKTLIAGAGIIGLAIGFGAQGLVSDVVTGFFLLLEQQIDVEDYVTVAGKDGIIEEIGLRTTKLRGFDGTLHYIPNREISSVSNHSRGNMQALVDIGISYDDNIDTAMRVLQVACDRLASEDEDIMEGPDVVGVQAFGSSDVVIRVVCKTKNMQQFAVERRIRKALKEALDQHGIEIPYPHQVNITKSN</sequence>
<dbReference type="Proteomes" id="UP000269301">
    <property type="component" value="Unassembled WGS sequence"/>
</dbReference>
<accession>A0A494ZRN9</accession>
<dbReference type="SUPFAM" id="SSF82689">
    <property type="entry name" value="Mechanosensitive channel protein MscS (YggB), C-terminal domain"/>
    <property type="match status" value="1"/>
</dbReference>
<keyword evidence="3" id="KW-1003">Cell membrane</keyword>
<evidence type="ECO:0000256" key="4">
    <source>
        <dbReference type="ARBA" id="ARBA00022692"/>
    </source>
</evidence>
<dbReference type="Gene3D" id="2.30.30.60">
    <property type="match status" value="1"/>
</dbReference>
<dbReference type="InterPro" id="IPR006685">
    <property type="entry name" value="MscS_channel_2nd"/>
</dbReference>
<dbReference type="GO" id="GO:0008381">
    <property type="term" value="F:mechanosensitive monoatomic ion channel activity"/>
    <property type="evidence" value="ECO:0007669"/>
    <property type="project" value="InterPro"/>
</dbReference>
<evidence type="ECO:0000256" key="8">
    <source>
        <dbReference type="SAM" id="Phobius"/>
    </source>
</evidence>
<evidence type="ECO:0000256" key="6">
    <source>
        <dbReference type="ARBA" id="ARBA00023136"/>
    </source>
</evidence>
<evidence type="ECO:0000259" key="10">
    <source>
        <dbReference type="Pfam" id="PF21082"/>
    </source>
</evidence>
<keyword evidence="13" id="KW-1185">Reference proteome</keyword>
<dbReference type="AlphaFoldDB" id="A0A494ZRN9"/>
<evidence type="ECO:0000259" key="11">
    <source>
        <dbReference type="Pfam" id="PF21088"/>
    </source>
</evidence>
<gene>
    <name evidence="12" type="ORF">D8M06_18855</name>
</gene>
<dbReference type="RefSeq" id="WP_121206131.1">
    <property type="nucleotide sequence ID" value="NZ_RBZP01000031.1"/>
</dbReference>
<evidence type="ECO:0000256" key="7">
    <source>
        <dbReference type="ARBA" id="ARBA00059688"/>
    </source>
</evidence>
<dbReference type="Gene3D" id="1.10.287.1260">
    <property type="match status" value="1"/>
</dbReference>
<feature type="transmembrane region" description="Helical" evidence="8">
    <location>
        <begin position="92"/>
        <end position="122"/>
    </location>
</feature>
<comment type="caution">
    <text evidence="12">The sequence shown here is derived from an EMBL/GenBank/DDBJ whole genome shotgun (WGS) entry which is preliminary data.</text>
</comment>
<dbReference type="Pfam" id="PF21082">
    <property type="entry name" value="MS_channel_3rd"/>
    <property type="match status" value="1"/>
</dbReference>